<reference evidence="2 3" key="1">
    <citation type="journal article" date="2018" name="BMC Genomics">
        <title>The genome of Naegleria lovaniensis, the basis for a comparative approach to unravel pathogenicity factors of the human pathogenic amoeba N. fowleri.</title>
        <authorList>
            <person name="Liechti N."/>
            <person name="Schurch N."/>
            <person name="Bruggmann R."/>
            <person name="Wittwer M."/>
        </authorList>
    </citation>
    <scope>NUCLEOTIDE SEQUENCE [LARGE SCALE GENOMIC DNA]</scope>
    <source>
        <strain evidence="2 3">ATCC 30569</strain>
    </source>
</reference>
<gene>
    <name evidence="2" type="ORF">C9374_003672</name>
</gene>
<keyword evidence="1" id="KW-0175">Coiled coil</keyword>
<sequence length="419" mass="50439">MNQNMNTSSDDPAVEGSIDYYKKKVGELEKEREEMLKKVTDIQLQYQKFHDQEWELRRREDEIDSLKKALADAQLHIFDEREHSMHLQHQNDALKIQEMEDRKKIRDLLALTQPVTQEVTYFKDCRPDQVTRYMLNTKTNKVVVNDPRKDNKEICMEEYIKSGGETKNTSSKFTQVKPKVCSNNIQNQQQQPSRILRTIIMPNEKTDTLLLQVESLQTRLEEHVKLSKDKEEALLKERQILMEEEEKRRERDRQTIMKLQRDYEDAHKKLQVSNREYFVTSHNLKLELRKQGETIDKLSQENVFLRKQIEKLKERSQEEARLLINNAREQTEEYARYFREQTIMKENDIMHLQDQLAAKKEEYNLKMKQMELSMHKLQKKYKDLAKRRNLDIEGFNNDVLLLRRKLISLQRKIKQKEKL</sequence>
<name>A0AA88KQ56_NAELO</name>
<comment type="caution">
    <text evidence="2">The sequence shown here is derived from an EMBL/GenBank/DDBJ whole genome shotgun (WGS) entry which is preliminary data.</text>
</comment>
<dbReference type="GeneID" id="68096127"/>
<organism evidence="2 3">
    <name type="scientific">Naegleria lovaniensis</name>
    <name type="common">Amoeba</name>
    <dbReference type="NCBI Taxonomy" id="51637"/>
    <lineage>
        <taxon>Eukaryota</taxon>
        <taxon>Discoba</taxon>
        <taxon>Heterolobosea</taxon>
        <taxon>Tetramitia</taxon>
        <taxon>Eutetramitia</taxon>
        <taxon>Vahlkampfiidae</taxon>
        <taxon>Naegleria</taxon>
    </lineage>
</organism>
<feature type="coiled-coil region" evidence="1">
    <location>
        <begin position="213"/>
        <end position="419"/>
    </location>
</feature>
<evidence type="ECO:0000313" key="2">
    <source>
        <dbReference type="EMBL" id="KAG2393908.1"/>
    </source>
</evidence>
<dbReference type="PANTHER" id="PTHR22091">
    <property type="entry name" value="COILED-COIL DOMAIN-CONTAINING PROTEIN 77"/>
    <property type="match status" value="1"/>
</dbReference>
<dbReference type="Proteomes" id="UP000816034">
    <property type="component" value="Unassembled WGS sequence"/>
</dbReference>
<dbReference type="RefSeq" id="XP_044555802.1">
    <property type="nucleotide sequence ID" value="XM_044693226.1"/>
</dbReference>
<evidence type="ECO:0000313" key="3">
    <source>
        <dbReference type="Proteomes" id="UP000816034"/>
    </source>
</evidence>
<protein>
    <submittedName>
        <fullName evidence="2">Uncharacterized protein</fullName>
    </submittedName>
</protein>
<feature type="coiled-coil region" evidence="1">
    <location>
        <begin position="18"/>
        <end position="76"/>
    </location>
</feature>
<dbReference type="InterPro" id="IPR037696">
    <property type="entry name" value="CCDC77"/>
</dbReference>
<evidence type="ECO:0000256" key="1">
    <source>
        <dbReference type="SAM" id="Coils"/>
    </source>
</evidence>
<keyword evidence="3" id="KW-1185">Reference proteome</keyword>
<dbReference type="PANTHER" id="PTHR22091:SF1">
    <property type="entry name" value="COILED-COIL DOMAIN-CONTAINING PROTEIN 77"/>
    <property type="match status" value="1"/>
</dbReference>
<accession>A0AA88KQ56</accession>
<proteinExistence type="predicted"/>
<dbReference type="EMBL" id="PYSW02000001">
    <property type="protein sequence ID" value="KAG2393908.1"/>
    <property type="molecule type" value="Genomic_DNA"/>
</dbReference>
<dbReference type="AlphaFoldDB" id="A0AA88KQ56"/>